<dbReference type="InterPro" id="IPR013249">
    <property type="entry name" value="RNA_pol_sigma70_r4_t2"/>
</dbReference>
<organism evidence="8 9">
    <name type="scientific">Streptomyces antimicrobicus</name>
    <dbReference type="NCBI Taxonomy" id="2883108"/>
    <lineage>
        <taxon>Bacteria</taxon>
        <taxon>Bacillati</taxon>
        <taxon>Actinomycetota</taxon>
        <taxon>Actinomycetes</taxon>
        <taxon>Kitasatosporales</taxon>
        <taxon>Streptomycetaceae</taxon>
        <taxon>Streptomyces</taxon>
    </lineage>
</organism>
<evidence type="ECO:0000259" key="6">
    <source>
        <dbReference type="Pfam" id="PF04542"/>
    </source>
</evidence>
<evidence type="ECO:0000256" key="4">
    <source>
        <dbReference type="ARBA" id="ARBA00023163"/>
    </source>
</evidence>
<dbReference type="Gene3D" id="1.10.1740.10">
    <property type="match status" value="1"/>
</dbReference>
<dbReference type="SUPFAM" id="SSF88659">
    <property type="entry name" value="Sigma3 and sigma4 domains of RNA polymerase sigma factors"/>
    <property type="match status" value="1"/>
</dbReference>
<evidence type="ECO:0000256" key="2">
    <source>
        <dbReference type="ARBA" id="ARBA00023015"/>
    </source>
</evidence>
<evidence type="ECO:0000256" key="3">
    <source>
        <dbReference type="ARBA" id="ARBA00023082"/>
    </source>
</evidence>
<dbReference type="InterPro" id="IPR014284">
    <property type="entry name" value="RNA_pol_sigma-70_dom"/>
</dbReference>
<keyword evidence="9" id="KW-1185">Reference proteome</keyword>
<dbReference type="EMBL" id="JAJAUY010000136">
    <property type="protein sequence ID" value="MCB5182606.1"/>
    <property type="molecule type" value="Genomic_DNA"/>
</dbReference>
<dbReference type="InterPro" id="IPR039425">
    <property type="entry name" value="RNA_pol_sigma-70-like"/>
</dbReference>
<proteinExistence type="inferred from homology"/>
<dbReference type="PANTHER" id="PTHR43133">
    <property type="entry name" value="RNA POLYMERASE ECF-TYPE SIGMA FACTO"/>
    <property type="match status" value="1"/>
</dbReference>
<dbReference type="Pfam" id="PF08281">
    <property type="entry name" value="Sigma70_r4_2"/>
    <property type="match status" value="1"/>
</dbReference>
<name>A0ABS8BDD2_9ACTN</name>
<dbReference type="SUPFAM" id="SSF88946">
    <property type="entry name" value="Sigma2 domain of RNA polymerase sigma factors"/>
    <property type="match status" value="1"/>
</dbReference>
<comment type="similarity">
    <text evidence="1">Belongs to the sigma-70 factor family. ECF subfamily.</text>
</comment>
<dbReference type="CDD" id="cd06171">
    <property type="entry name" value="Sigma70_r4"/>
    <property type="match status" value="1"/>
</dbReference>
<evidence type="ECO:0000313" key="8">
    <source>
        <dbReference type="EMBL" id="MCB5182606.1"/>
    </source>
</evidence>
<dbReference type="InterPro" id="IPR036388">
    <property type="entry name" value="WH-like_DNA-bd_sf"/>
</dbReference>
<dbReference type="Pfam" id="PF04542">
    <property type="entry name" value="Sigma70_r2"/>
    <property type="match status" value="1"/>
</dbReference>
<evidence type="ECO:0000256" key="5">
    <source>
        <dbReference type="SAM" id="MobiDB-lite"/>
    </source>
</evidence>
<dbReference type="Proteomes" id="UP001199054">
    <property type="component" value="Unassembled WGS sequence"/>
</dbReference>
<accession>A0ABS8BDD2</accession>
<dbReference type="PANTHER" id="PTHR43133:SF51">
    <property type="entry name" value="RNA POLYMERASE SIGMA FACTOR"/>
    <property type="match status" value="1"/>
</dbReference>
<evidence type="ECO:0000259" key="7">
    <source>
        <dbReference type="Pfam" id="PF08281"/>
    </source>
</evidence>
<sequence>MNRRQSWPDARLIEAAQAGDVTSLTAVVMESQPHVRRFALSLCASPQDAEDAAQEALIILYRKIGTLRATGALASWVFRIVRNECLRQVRLLVARADEAPGADDGPGGDAEPSAEEAVLRRLEAERIAAAVSSLPRDQRQVLIMRDVQGLPGRTVARALGLSTPAMKSRLHRARAALRDRLAGPVEDADPPVPADERCAGVRPAPHGGEHR</sequence>
<comment type="caution">
    <text evidence="8">The sequence shown here is derived from an EMBL/GenBank/DDBJ whole genome shotgun (WGS) entry which is preliminary data.</text>
</comment>
<dbReference type="RefSeq" id="WP_226729798.1">
    <property type="nucleotide sequence ID" value="NZ_JAJAUY010000136.1"/>
</dbReference>
<dbReference type="InterPro" id="IPR007627">
    <property type="entry name" value="RNA_pol_sigma70_r2"/>
</dbReference>
<dbReference type="Gene3D" id="1.10.10.10">
    <property type="entry name" value="Winged helix-like DNA-binding domain superfamily/Winged helix DNA-binding domain"/>
    <property type="match status" value="1"/>
</dbReference>
<gene>
    <name evidence="8" type="ORF">LG632_24940</name>
</gene>
<dbReference type="InterPro" id="IPR013325">
    <property type="entry name" value="RNA_pol_sigma_r2"/>
</dbReference>
<feature type="domain" description="RNA polymerase sigma-70 region 2" evidence="6">
    <location>
        <begin position="28"/>
        <end position="90"/>
    </location>
</feature>
<feature type="domain" description="RNA polymerase sigma factor 70 region 4 type 2" evidence="7">
    <location>
        <begin position="125"/>
        <end position="177"/>
    </location>
</feature>
<protein>
    <submittedName>
        <fullName evidence="8">RNA polymerase sigma factor</fullName>
    </submittedName>
</protein>
<evidence type="ECO:0000313" key="9">
    <source>
        <dbReference type="Proteomes" id="UP001199054"/>
    </source>
</evidence>
<dbReference type="NCBIfam" id="TIGR02937">
    <property type="entry name" value="sigma70-ECF"/>
    <property type="match status" value="1"/>
</dbReference>
<keyword evidence="4" id="KW-0804">Transcription</keyword>
<keyword evidence="3" id="KW-0731">Sigma factor</keyword>
<evidence type="ECO:0000256" key="1">
    <source>
        <dbReference type="ARBA" id="ARBA00010641"/>
    </source>
</evidence>
<keyword evidence="2" id="KW-0805">Transcription regulation</keyword>
<reference evidence="8 9" key="1">
    <citation type="submission" date="2021-10" db="EMBL/GenBank/DDBJ databases">
        <title>Streptomyces sp. strain SMC 277, a novel streptomycete isolated from soil.</title>
        <authorList>
            <person name="Chanama M."/>
        </authorList>
    </citation>
    <scope>NUCLEOTIDE SEQUENCE [LARGE SCALE GENOMIC DNA]</scope>
    <source>
        <strain evidence="8 9">SMC 277</strain>
    </source>
</reference>
<feature type="region of interest" description="Disordered" evidence="5">
    <location>
        <begin position="181"/>
        <end position="211"/>
    </location>
</feature>
<dbReference type="InterPro" id="IPR013324">
    <property type="entry name" value="RNA_pol_sigma_r3/r4-like"/>
</dbReference>